<dbReference type="RefSeq" id="YP_009584158.1">
    <property type="nucleotide sequence ID" value="NC_041575.1"/>
</dbReference>
<keyword evidence="4" id="KW-1133">Transmembrane helix</keyword>
<evidence type="ECO:0000256" key="3">
    <source>
        <dbReference type="ARBA" id="ARBA00022692"/>
    </source>
</evidence>
<dbReference type="InterPro" id="IPR003686">
    <property type="entry name" value="PSII_PsbI"/>
</dbReference>
<evidence type="ECO:0000256" key="2">
    <source>
        <dbReference type="ARBA" id="ARBA00022531"/>
    </source>
</evidence>
<evidence type="ECO:0000313" key="9">
    <source>
        <dbReference type="EMBL" id="QBL07857.1"/>
    </source>
</evidence>
<dbReference type="EMBL" id="MG272483">
    <property type="protein sequence ID" value="QBL07857.1"/>
    <property type="molecule type" value="Genomic_DNA"/>
</dbReference>
<feature type="chain" id="PRO_5019820953" evidence="8">
    <location>
        <begin position="23"/>
        <end position="36"/>
    </location>
</feature>
<geneLocation type="chloroplast" evidence="9"/>
<keyword evidence="8" id="KW-0732">Signal</keyword>
<reference evidence="9" key="2">
    <citation type="journal article" date="2018" name="J. ISSAAS">
        <title>The Unique Evolutionary Trajectory 1 and Dynamic Conformations of DR and IR/DR-coexisting Plastomes of the Early Vascular Plant Selaginellaceae (Lycophyte).</title>
        <authorList>
            <person name="Zhang H.-R."/>
            <person name="Xiang Q.-P."/>
            <person name="Zhang X.-C."/>
        </authorList>
    </citation>
    <scope>NUCLEOTIDE SEQUENCE</scope>
</reference>
<protein>
    <submittedName>
        <fullName evidence="9">Photosystem II protein I</fullName>
    </submittedName>
</protein>
<keyword evidence="6" id="KW-0604">Photosystem II</keyword>
<reference evidence="9" key="1">
    <citation type="submission" date="2017-10" db="EMBL/GenBank/DDBJ databases">
        <authorList>
            <person name="Zhang H."/>
            <person name="Zhang X."/>
        </authorList>
    </citation>
    <scope>NUCLEOTIDE SEQUENCE</scope>
</reference>
<evidence type="ECO:0000256" key="8">
    <source>
        <dbReference type="SAM" id="SignalP"/>
    </source>
</evidence>
<keyword evidence="3" id="KW-0812">Transmembrane</keyword>
<evidence type="ECO:0000256" key="5">
    <source>
        <dbReference type="ARBA" id="ARBA00023136"/>
    </source>
</evidence>
<dbReference type="InterPro" id="IPR037271">
    <property type="entry name" value="PSII_PsbI_sf"/>
</dbReference>
<evidence type="ECO:0000256" key="7">
    <source>
        <dbReference type="SAM" id="MobiDB-lite"/>
    </source>
</evidence>
<sequence length="36" mass="3732">MLTLKLLVHTVVISLAPLSVPGSPPNDPGRNPGRKG</sequence>
<keyword evidence="9" id="KW-0934">Plastid</keyword>
<feature type="region of interest" description="Disordered" evidence="7">
    <location>
        <begin position="17"/>
        <end position="36"/>
    </location>
</feature>
<feature type="signal peptide" evidence="8">
    <location>
        <begin position="1"/>
        <end position="22"/>
    </location>
</feature>
<dbReference type="GO" id="GO:0009539">
    <property type="term" value="C:photosystem II reaction center"/>
    <property type="evidence" value="ECO:0007669"/>
    <property type="project" value="InterPro"/>
</dbReference>
<accession>A0A482A210</accession>
<evidence type="ECO:0000256" key="6">
    <source>
        <dbReference type="ARBA" id="ARBA00023276"/>
    </source>
</evidence>
<keyword evidence="5" id="KW-0472">Membrane</keyword>
<dbReference type="AlphaFoldDB" id="A0A482A210"/>
<keyword evidence="2" id="KW-0602">Photosynthesis</keyword>
<dbReference type="GeneID" id="39713295"/>
<proteinExistence type="predicted"/>
<evidence type="ECO:0000256" key="4">
    <source>
        <dbReference type="ARBA" id="ARBA00022989"/>
    </source>
</evidence>
<dbReference type="SUPFAM" id="SSF161041">
    <property type="entry name" value="Photosystem II reaction center protein I, PsbI"/>
    <property type="match status" value="1"/>
</dbReference>
<evidence type="ECO:0000256" key="1">
    <source>
        <dbReference type="ARBA" id="ARBA00022469"/>
    </source>
</evidence>
<gene>
    <name evidence="9" type="primary">psbI</name>
</gene>
<name>A0A482A210_SELUN</name>
<keyword evidence="9" id="KW-0150">Chloroplast</keyword>
<keyword evidence="1" id="KW-0674">Reaction center</keyword>
<dbReference type="Pfam" id="PF02532">
    <property type="entry name" value="PsbI"/>
    <property type="match status" value="1"/>
</dbReference>
<dbReference type="GO" id="GO:0015979">
    <property type="term" value="P:photosynthesis"/>
    <property type="evidence" value="ECO:0007669"/>
    <property type="project" value="UniProtKB-KW"/>
</dbReference>
<organism evidence="9">
    <name type="scientific">Selaginella uncinata</name>
    <name type="common">Blue spike-moss</name>
    <name type="synonym">Lycopodium uncinatum</name>
    <dbReference type="NCBI Taxonomy" id="307165"/>
    <lineage>
        <taxon>Eukaryota</taxon>
        <taxon>Viridiplantae</taxon>
        <taxon>Streptophyta</taxon>
        <taxon>Embryophyta</taxon>
        <taxon>Tracheophyta</taxon>
        <taxon>Lycopodiopsida</taxon>
        <taxon>Selaginellales</taxon>
        <taxon>Selaginellaceae</taxon>
        <taxon>Selaginella</taxon>
    </lineage>
</organism>